<accession>J3NSZ9</accession>
<proteinExistence type="predicted"/>
<protein>
    <submittedName>
        <fullName evidence="2 3">Uncharacterized protein</fullName>
    </submittedName>
</protein>
<sequence length="353" mass="40471">MTGRREQDTRQPHGGSSRRRGGVASDSGFESLDSEGYYRSPPANHATPLFTDVEQDIQWNSLPNLQQAYRDLWDKLDVATRKDRGMASEISKLTGDLKKADEKCHKLNQKLDDADRTNASLKRENDEFRKDKSALKRDNDELRREIAHLQQDKAQASQDLAHIKAQRDRYKNELEDARSTSSESTSSKHKRTMSSSAAKVEKPRDKEREGRDRERERERERERDRAEKKERSPKERKDREVATRERDPMDSGVGHLRERFDPSRTQQQAQQQQPQQIAVRPQSRRMSTTIRPQVHVATAYDGNYIPTTMGITPPTAYSVPRGGHPSVAVPTYPTAYTSDGNYHPAPLPQNTQK</sequence>
<dbReference type="Gene3D" id="1.20.5.170">
    <property type="match status" value="1"/>
</dbReference>
<dbReference type="EnsemblFungi" id="EJT79312">
    <property type="protein sequence ID" value="EJT79312"/>
    <property type="gene ID" value="GGTG_04397"/>
</dbReference>
<feature type="region of interest" description="Disordered" evidence="1">
    <location>
        <begin position="112"/>
        <end position="286"/>
    </location>
</feature>
<feature type="compositionally biased region" description="Low complexity" evidence="1">
    <location>
        <begin position="266"/>
        <end position="276"/>
    </location>
</feature>
<dbReference type="RefSeq" id="XP_009220457.1">
    <property type="nucleotide sequence ID" value="XM_009222193.1"/>
</dbReference>
<organism evidence="2">
    <name type="scientific">Gaeumannomyces tritici (strain R3-111a-1)</name>
    <name type="common">Wheat and barley take-all root rot fungus</name>
    <name type="synonym">Gaeumannomyces graminis var. tritici</name>
    <dbReference type="NCBI Taxonomy" id="644352"/>
    <lineage>
        <taxon>Eukaryota</taxon>
        <taxon>Fungi</taxon>
        <taxon>Dikarya</taxon>
        <taxon>Ascomycota</taxon>
        <taxon>Pezizomycotina</taxon>
        <taxon>Sordariomycetes</taxon>
        <taxon>Sordariomycetidae</taxon>
        <taxon>Magnaporthales</taxon>
        <taxon>Magnaporthaceae</taxon>
        <taxon>Gaeumannomyces</taxon>
    </lineage>
</organism>
<feature type="region of interest" description="Disordered" evidence="1">
    <location>
        <begin position="330"/>
        <end position="353"/>
    </location>
</feature>
<evidence type="ECO:0000313" key="4">
    <source>
        <dbReference type="Proteomes" id="UP000006039"/>
    </source>
</evidence>
<feature type="compositionally biased region" description="Basic and acidic residues" evidence="1">
    <location>
        <begin position="112"/>
        <end position="151"/>
    </location>
</feature>
<reference evidence="4" key="1">
    <citation type="submission" date="2010-07" db="EMBL/GenBank/DDBJ databases">
        <title>The genome sequence of Gaeumannomyces graminis var. tritici strain R3-111a-1.</title>
        <authorList>
            <consortium name="The Broad Institute Genome Sequencing Platform"/>
            <person name="Ma L.-J."/>
            <person name="Dead R."/>
            <person name="Young S."/>
            <person name="Zeng Q."/>
            <person name="Koehrsen M."/>
            <person name="Alvarado L."/>
            <person name="Berlin A."/>
            <person name="Chapman S.B."/>
            <person name="Chen Z."/>
            <person name="Freedman E."/>
            <person name="Gellesch M."/>
            <person name="Goldberg J."/>
            <person name="Griggs A."/>
            <person name="Gujja S."/>
            <person name="Heilman E.R."/>
            <person name="Heiman D."/>
            <person name="Hepburn T."/>
            <person name="Howarth C."/>
            <person name="Jen D."/>
            <person name="Larson L."/>
            <person name="Mehta T."/>
            <person name="Neiman D."/>
            <person name="Pearson M."/>
            <person name="Roberts A."/>
            <person name="Saif S."/>
            <person name="Shea T."/>
            <person name="Shenoy N."/>
            <person name="Sisk P."/>
            <person name="Stolte C."/>
            <person name="Sykes S."/>
            <person name="Walk T."/>
            <person name="White J."/>
            <person name="Yandava C."/>
            <person name="Haas B."/>
            <person name="Nusbaum C."/>
            <person name="Birren B."/>
        </authorList>
    </citation>
    <scope>NUCLEOTIDE SEQUENCE [LARGE SCALE GENOMIC DNA]</scope>
    <source>
        <strain evidence="4">R3-111a-1</strain>
    </source>
</reference>
<dbReference type="OrthoDB" id="10412793at2759"/>
<keyword evidence="4" id="KW-1185">Reference proteome</keyword>
<feature type="region of interest" description="Disordered" evidence="1">
    <location>
        <begin position="1"/>
        <end position="49"/>
    </location>
</feature>
<dbReference type="STRING" id="644352.J3NSZ9"/>
<reference evidence="3" key="4">
    <citation type="journal article" date="2015" name="G3 (Bethesda)">
        <title>Genome sequences of three phytopathogenic species of the Magnaporthaceae family of fungi.</title>
        <authorList>
            <person name="Okagaki L.H."/>
            <person name="Nunes C.C."/>
            <person name="Sailsbery J."/>
            <person name="Clay B."/>
            <person name="Brown D."/>
            <person name="John T."/>
            <person name="Oh Y."/>
            <person name="Young N."/>
            <person name="Fitzgerald M."/>
            <person name="Haas B.J."/>
            <person name="Zeng Q."/>
            <person name="Young S."/>
            <person name="Adiconis X."/>
            <person name="Fan L."/>
            <person name="Levin J.Z."/>
            <person name="Mitchell T.K."/>
            <person name="Okubara P.A."/>
            <person name="Farman M.L."/>
            <person name="Kohn L.M."/>
            <person name="Birren B."/>
            <person name="Ma L.-J."/>
            <person name="Dean R.A."/>
        </authorList>
    </citation>
    <scope>NUCLEOTIDE SEQUENCE</scope>
    <source>
        <strain evidence="3">R3-111a-1</strain>
    </source>
</reference>
<reference evidence="3" key="5">
    <citation type="submission" date="2018-04" db="UniProtKB">
        <authorList>
            <consortium name="EnsemblFungi"/>
        </authorList>
    </citation>
    <scope>IDENTIFICATION</scope>
    <source>
        <strain evidence="3">R3-111a-1</strain>
    </source>
</reference>
<dbReference type="Proteomes" id="UP000006039">
    <property type="component" value="Unassembled WGS sequence"/>
</dbReference>
<dbReference type="EMBL" id="GL385396">
    <property type="protein sequence ID" value="EJT79312.1"/>
    <property type="molecule type" value="Genomic_DNA"/>
</dbReference>
<dbReference type="AlphaFoldDB" id="J3NSZ9"/>
<dbReference type="GeneID" id="20344855"/>
<feature type="compositionally biased region" description="Basic and acidic residues" evidence="1">
    <location>
        <begin position="1"/>
        <end position="11"/>
    </location>
</feature>
<dbReference type="VEuPathDB" id="FungiDB:GGTG_04397"/>
<dbReference type="eggNOG" id="ENOG502RMQF">
    <property type="taxonomic scope" value="Eukaryota"/>
</dbReference>
<dbReference type="HOGENOM" id="CLU_785366_0_0_1"/>
<reference evidence="2" key="3">
    <citation type="submission" date="2010-09" db="EMBL/GenBank/DDBJ databases">
        <title>Annotation of Gaeumannomyces graminis var. tritici R3-111a-1.</title>
        <authorList>
            <consortium name="The Broad Institute Genome Sequencing Platform"/>
            <person name="Ma L.-J."/>
            <person name="Dead R."/>
            <person name="Young S.K."/>
            <person name="Zeng Q."/>
            <person name="Gargeya S."/>
            <person name="Fitzgerald M."/>
            <person name="Haas B."/>
            <person name="Abouelleil A."/>
            <person name="Alvarado L."/>
            <person name="Arachchi H.M."/>
            <person name="Berlin A."/>
            <person name="Brown A."/>
            <person name="Chapman S.B."/>
            <person name="Chen Z."/>
            <person name="Dunbar C."/>
            <person name="Freedman E."/>
            <person name="Gearin G."/>
            <person name="Gellesch M."/>
            <person name="Goldberg J."/>
            <person name="Griggs A."/>
            <person name="Gujja S."/>
            <person name="Heiman D."/>
            <person name="Howarth C."/>
            <person name="Larson L."/>
            <person name="Lui A."/>
            <person name="MacDonald P.J.P."/>
            <person name="Mehta T."/>
            <person name="Montmayeur A."/>
            <person name="Murphy C."/>
            <person name="Neiman D."/>
            <person name="Pearson M."/>
            <person name="Priest M."/>
            <person name="Roberts A."/>
            <person name="Saif S."/>
            <person name="Shea T."/>
            <person name="Shenoy N."/>
            <person name="Sisk P."/>
            <person name="Stolte C."/>
            <person name="Sykes S."/>
            <person name="Yandava C."/>
            <person name="Wortman J."/>
            <person name="Nusbaum C."/>
            <person name="Birren B."/>
        </authorList>
    </citation>
    <scope>NUCLEOTIDE SEQUENCE</scope>
    <source>
        <strain evidence="2">R3-111a-1</strain>
    </source>
</reference>
<name>J3NSZ9_GAET3</name>
<evidence type="ECO:0000313" key="3">
    <source>
        <dbReference type="EnsemblFungi" id="EJT79312"/>
    </source>
</evidence>
<gene>
    <name evidence="3" type="primary">20344855</name>
    <name evidence="2" type="ORF">GGTG_04397</name>
</gene>
<reference evidence="2" key="2">
    <citation type="submission" date="2010-07" db="EMBL/GenBank/DDBJ databases">
        <authorList>
            <consortium name="The Broad Institute Genome Sequencing Platform"/>
            <consortium name="Broad Institute Genome Sequencing Center for Infectious Disease"/>
            <person name="Ma L.-J."/>
            <person name="Dead R."/>
            <person name="Young S."/>
            <person name="Zeng Q."/>
            <person name="Koehrsen M."/>
            <person name="Alvarado L."/>
            <person name="Berlin A."/>
            <person name="Chapman S.B."/>
            <person name="Chen Z."/>
            <person name="Freedman E."/>
            <person name="Gellesch M."/>
            <person name="Goldberg J."/>
            <person name="Griggs A."/>
            <person name="Gujja S."/>
            <person name="Heilman E.R."/>
            <person name="Heiman D."/>
            <person name="Hepburn T."/>
            <person name="Howarth C."/>
            <person name="Jen D."/>
            <person name="Larson L."/>
            <person name="Mehta T."/>
            <person name="Neiman D."/>
            <person name="Pearson M."/>
            <person name="Roberts A."/>
            <person name="Saif S."/>
            <person name="Shea T."/>
            <person name="Shenoy N."/>
            <person name="Sisk P."/>
            <person name="Stolte C."/>
            <person name="Sykes S."/>
            <person name="Walk T."/>
            <person name="White J."/>
            <person name="Yandava C."/>
            <person name="Haas B."/>
            <person name="Nusbaum C."/>
            <person name="Birren B."/>
        </authorList>
    </citation>
    <scope>NUCLEOTIDE SEQUENCE</scope>
    <source>
        <strain evidence="2">R3-111a-1</strain>
    </source>
</reference>
<evidence type="ECO:0000256" key="1">
    <source>
        <dbReference type="SAM" id="MobiDB-lite"/>
    </source>
</evidence>
<feature type="compositionally biased region" description="Basic and acidic residues" evidence="1">
    <location>
        <begin position="199"/>
        <end position="262"/>
    </location>
</feature>
<evidence type="ECO:0000313" key="2">
    <source>
        <dbReference type="EMBL" id="EJT79312.1"/>
    </source>
</evidence>
<feature type="compositionally biased region" description="Basic and acidic residues" evidence="1">
    <location>
        <begin position="161"/>
        <end position="178"/>
    </location>
</feature>